<accession>A0ABS7PKS8</accession>
<dbReference type="InterPro" id="IPR020846">
    <property type="entry name" value="MFS_dom"/>
</dbReference>
<reference evidence="8 9" key="1">
    <citation type="submission" date="2021-08" db="EMBL/GenBank/DDBJ databases">
        <authorList>
            <person name="Tuo L."/>
        </authorList>
    </citation>
    <scope>NUCLEOTIDE SEQUENCE [LARGE SCALE GENOMIC DNA]</scope>
    <source>
        <strain evidence="8 9">JCM 31229</strain>
    </source>
</reference>
<dbReference type="SUPFAM" id="SSF103473">
    <property type="entry name" value="MFS general substrate transporter"/>
    <property type="match status" value="1"/>
</dbReference>
<feature type="transmembrane region" description="Helical" evidence="6">
    <location>
        <begin position="60"/>
        <end position="81"/>
    </location>
</feature>
<evidence type="ECO:0000313" key="8">
    <source>
        <dbReference type="EMBL" id="MBY8821905.1"/>
    </source>
</evidence>
<comment type="subcellular location">
    <subcellularLocation>
        <location evidence="1">Cell membrane</location>
        <topology evidence="1">Multi-pass membrane protein</topology>
    </subcellularLocation>
</comment>
<organism evidence="8 9">
    <name type="scientific">Sphingomonas colocasiae</name>
    <dbReference type="NCBI Taxonomy" id="1848973"/>
    <lineage>
        <taxon>Bacteria</taxon>
        <taxon>Pseudomonadati</taxon>
        <taxon>Pseudomonadota</taxon>
        <taxon>Alphaproteobacteria</taxon>
        <taxon>Sphingomonadales</taxon>
        <taxon>Sphingomonadaceae</taxon>
        <taxon>Sphingomonas</taxon>
    </lineage>
</organism>
<feature type="transmembrane region" description="Helical" evidence="6">
    <location>
        <begin position="150"/>
        <end position="171"/>
    </location>
</feature>
<evidence type="ECO:0000256" key="5">
    <source>
        <dbReference type="ARBA" id="ARBA00023136"/>
    </source>
</evidence>
<evidence type="ECO:0000256" key="6">
    <source>
        <dbReference type="SAM" id="Phobius"/>
    </source>
</evidence>
<feature type="transmembrane region" description="Helical" evidence="6">
    <location>
        <begin position="191"/>
        <end position="210"/>
    </location>
</feature>
<dbReference type="PANTHER" id="PTHR43124">
    <property type="entry name" value="PURINE EFFLUX PUMP PBUE"/>
    <property type="match status" value="1"/>
</dbReference>
<gene>
    <name evidence="8" type="ORF">K7G82_06355</name>
</gene>
<feature type="transmembrane region" description="Helical" evidence="6">
    <location>
        <begin position="118"/>
        <end position="138"/>
    </location>
</feature>
<feature type="transmembrane region" description="Helical" evidence="6">
    <location>
        <begin position="401"/>
        <end position="425"/>
    </location>
</feature>
<dbReference type="PROSITE" id="PS50850">
    <property type="entry name" value="MFS"/>
    <property type="match status" value="1"/>
</dbReference>
<evidence type="ECO:0000256" key="1">
    <source>
        <dbReference type="ARBA" id="ARBA00004651"/>
    </source>
</evidence>
<feature type="transmembrane region" description="Helical" evidence="6">
    <location>
        <begin position="239"/>
        <end position="259"/>
    </location>
</feature>
<feature type="transmembrane region" description="Helical" evidence="6">
    <location>
        <begin position="309"/>
        <end position="330"/>
    </location>
</feature>
<evidence type="ECO:0000313" key="9">
    <source>
        <dbReference type="Proteomes" id="UP000706039"/>
    </source>
</evidence>
<evidence type="ECO:0000256" key="2">
    <source>
        <dbReference type="ARBA" id="ARBA00022475"/>
    </source>
</evidence>
<name>A0ABS7PKS8_9SPHN</name>
<protein>
    <submittedName>
        <fullName evidence="8">MFS transporter</fullName>
    </submittedName>
</protein>
<keyword evidence="2" id="KW-1003">Cell membrane</keyword>
<feature type="transmembrane region" description="Helical" evidence="6">
    <location>
        <begin position="279"/>
        <end position="297"/>
    </location>
</feature>
<dbReference type="Pfam" id="PF07690">
    <property type="entry name" value="MFS_1"/>
    <property type="match status" value="1"/>
</dbReference>
<proteinExistence type="predicted"/>
<evidence type="ECO:0000256" key="3">
    <source>
        <dbReference type="ARBA" id="ARBA00022692"/>
    </source>
</evidence>
<keyword evidence="3 6" id="KW-0812">Transmembrane</keyword>
<feature type="transmembrane region" description="Helical" evidence="6">
    <location>
        <begin position="368"/>
        <end position="389"/>
    </location>
</feature>
<keyword evidence="5 6" id="KW-0472">Membrane</keyword>
<comment type="caution">
    <text evidence="8">The sequence shown here is derived from an EMBL/GenBank/DDBJ whole genome shotgun (WGS) entry which is preliminary data.</text>
</comment>
<feature type="domain" description="Major facilitator superfamily (MFS) profile" evidence="7">
    <location>
        <begin position="25"/>
        <end position="430"/>
    </location>
</feature>
<dbReference type="InterPro" id="IPR050189">
    <property type="entry name" value="MFS_Efflux_Transporters"/>
</dbReference>
<sequence>MACLPPALPAAPPFGDAPPPAGAVIRLVLLCTVLASAWAARSVFNPLQELARGDLSLDDVRIGLVQGAAMSIPSALLAIGLGRLIDTRNRVHILIVLALLTMLGSSATGLSTSFETLFAARALAGLGLLQETVVISLVADLFPPERRGRANILIVVGEYAGSALGFALAGWLMPLAGAIWSGDPGDGGWRAVQIGFGLLGLSTAIPLVWLREPARHECGAAAGAGFGESWSALMRMGALLWPLLIAQIAMIAANNAASVWSVSVFVRDFGLTPAHGGKLAAGAMFVPPLLGAAIAGVMADRLRIRGGGAVFVAVIAAAAAIPAALFPLAATPTLSAMLLALLMMAHAAAGLGGATLGVLAIPNELRGLWFGISNALTALISFALTPVLIGWLGESAGGAHALATVLAMVLLVAGTVALGGFALAWRALRG</sequence>
<dbReference type="InterPro" id="IPR011701">
    <property type="entry name" value="MFS"/>
</dbReference>
<dbReference type="RefSeq" id="WP_222988981.1">
    <property type="nucleotide sequence ID" value="NZ_JAINVV010000003.1"/>
</dbReference>
<keyword evidence="9" id="KW-1185">Reference proteome</keyword>
<keyword evidence="4 6" id="KW-1133">Transmembrane helix</keyword>
<feature type="transmembrane region" description="Helical" evidence="6">
    <location>
        <begin position="93"/>
        <end position="112"/>
    </location>
</feature>
<dbReference type="Proteomes" id="UP000706039">
    <property type="component" value="Unassembled WGS sequence"/>
</dbReference>
<dbReference type="Gene3D" id="1.20.1250.20">
    <property type="entry name" value="MFS general substrate transporter like domains"/>
    <property type="match status" value="1"/>
</dbReference>
<dbReference type="PANTHER" id="PTHR43124:SF3">
    <property type="entry name" value="CHLORAMPHENICOL EFFLUX PUMP RV0191"/>
    <property type="match status" value="1"/>
</dbReference>
<evidence type="ECO:0000256" key="4">
    <source>
        <dbReference type="ARBA" id="ARBA00022989"/>
    </source>
</evidence>
<evidence type="ECO:0000259" key="7">
    <source>
        <dbReference type="PROSITE" id="PS50850"/>
    </source>
</evidence>
<dbReference type="EMBL" id="JAINVV010000003">
    <property type="protein sequence ID" value="MBY8821905.1"/>
    <property type="molecule type" value="Genomic_DNA"/>
</dbReference>
<dbReference type="InterPro" id="IPR036259">
    <property type="entry name" value="MFS_trans_sf"/>
</dbReference>
<feature type="transmembrane region" description="Helical" evidence="6">
    <location>
        <begin position="336"/>
        <end position="361"/>
    </location>
</feature>